<dbReference type="RefSeq" id="WP_415865548.1">
    <property type="nucleotide sequence ID" value="NZ_CP134537.1"/>
</dbReference>
<evidence type="ECO:0000256" key="5">
    <source>
        <dbReference type="ARBA" id="ARBA00023077"/>
    </source>
</evidence>
<dbReference type="SUPFAM" id="SSF56935">
    <property type="entry name" value="Porins"/>
    <property type="match status" value="1"/>
</dbReference>
<evidence type="ECO:0000259" key="10">
    <source>
        <dbReference type="Pfam" id="PF00593"/>
    </source>
</evidence>
<dbReference type="InterPro" id="IPR039426">
    <property type="entry name" value="TonB-dep_rcpt-like"/>
</dbReference>
<dbReference type="Pfam" id="PF13715">
    <property type="entry name" value="CarbopepD_reg_2"/>
    <property type="match status" value="1"/>
</dbReference>
<keyword evidence="4 8" id="KW-0812">Transmembrane</keyword>
<evidence type="ECO:0000256" key="6">
    <source>
        <dbReference type="ARBA" id="ARBA00023136"/>
    </source>
</evidence>
<dbReference type="PROSITE" id="PS52016">
    <property type="entry name" value="TONB_DEPENDENT_REC_3"/>
    <property type="match status" value="1"/>
</dbReference>
<dbReference type="Gene3D" id="2.170.130.10">
    <property type="entry name" value="TonB-dependent receptor, plug domain"/>
    <property type="match status" value="1"/>
</dbReference>
<feature type="domain" description="TonB-dependent receptor-like beta-barrel" evidence="10">
    <location>
        <begin position="519"/>
        <end position="922"/>
    </location>
</feature>
<sequence length="1172" mass="132035">MKLTTLFLIVSLFQLQANEAYSQKTKVSLNLEDVTIIEVLNKIESLTEYKFLFNYKDVDYKKIVSIKINKKLIFSVLDNLFKKSNITYEVLGKQIILKEKQLVLSIPKSVENTKEQGIQITGTISDGSGQPLPGANVLEKGTTNGTQTDFDGNFSITVSSTDATLVVSYIGFTTQEISVDNQTNITINLVEDTAKLDEVVVIGYGSMKKKDLTGSIVQVKPENLANQNPQTIQDVLRGVPGLKVGYSADAKGGGSLQIRGQTSVYTDGGHNSPLIILDGMQFYGELSEINPDNIEQIDILKDASSTAVYGSKAASGVIIITTKKGKRGKPVINFNTSIAINTKSAYRDVYSPEGYLKYREDWETAKTYGYNATTNKYEAWVANQTGQVGYFANPNKLNDFGISQAEWLAYQSDAETAGRTSEEIWGRRLGIDESPLLDNFLAGNTHDWYNSTFRTGINKDHNVSVSGANDKVNYYLSMGYLSVEGAVKGNDYSAIRANMKVNGKINNWLEIGANVNFQDRTDGDIRVGTGTNYWDANMLRNSPYSNFTDENGNYERLPMGANIGGYNYFYDRQFMELEKGYTVLNTIFNAKVKLPLGITYALNVAPRYQFFHNRYFQSADHEGWDAASVGVDREQSKRFDWNMNNTLTWDHTFNNKHHIIATFVQEAEERRFWSDIILARNIQPSDALGFHNTSNATLENSDFSSTDTHQTADALMGRLFYSYDNRYLLTTTVRRDGYSAFGASNPYATFPSVALGWDFTNESWFNWKAMNRGKLRLSWGKNGNRSLADPYVSLANLTSGTGATMGYVDSTGNIVDVKYLLISRMANPNLQWEKTTSTNIGLDFGFINNRITGSIDLYNSVTNDMIMQQRLPSFSGFSSITTNLGEVENKGFELSINSVNIKTPNFEWRTSFAFSYNKNTINKLYGNKEFILDEDNNIIEEKEADDISNGWFIGKDISEIWDYEVTGIWQKDEWEEAEKYGQRPGDPQVANNYTADDTADGKPIFNDKDKVFLGKRTPPINWSIRNEFTFFKNWEASFNLYSFMGHKSLNGNYLNNYNSGSLYTYNFNPFVNEYWTIDNPNNDWARLDARGPSGAAGVNKLYNRNFIRLDNISVAYTLPKNLTDRLNIQKIKFSASVRNVATWSSSNWKYFGDPETGGLATRTFNFGFNITL</sequence>
<protein>
    <submittedName>
        <fullName evidence="12">SusC/RagA family TonB-linked outer membrane protein</fullName>
    </submittedName>
</protein>
<organism evidence="12 13">
    <name type="scientific">Thalassobellus suaedae</name>
    <dbReference type="NCBI Taxonomy" id="3074124"/>
    <lineage>
        <taxon>Bacteria</taxon>
        <taxon>Pseudomonadati</taxon>
        <taxon>Bacteroidota</taxon>
        <taxon>Flavobacteriia</taxon>
        <taxon>Flavobacteriales</taxon>
        <taxon>Flavobacteriaceae</taxon>
        <taxon>Thalassobellus</taxon>
    </lineage>
</organism>
<dbReference type="Pfam" id="PF00593">
    <property type="entry name" value="TonB_dep_Rec_b-barrel"/>
    <property type="match status" value="1"/>
</dbReference>
<dbReference type="InterPro" id="IPR023997">
    <property type="entry name" value="TonB-dep_OMP_SusC/RagA_CS"/>
</dbReference>
<dbReference type="Gene3D" id="2.60.40.1120">
    <property type="entry name" value="Carboxypeptidase-like, regulatory domain"/>
    <property type="match status" value="1"/>
</dbReference>
<dbReference type="InterPro" id="IPR036942">
    <property type="entry name" value="Beta-barrel_TonB_sf"/>
</dbReference>
<comment type="subcellular location">
    <subcellularLocation>
        <location evidence="1 8">Cell outer membrane</location>
        <topology evidence="1 8">Multi-pass membrane protein</topology>
    </subcellularLocation>
</comment>
<dbReference type="Gene3D" id="2.40.170.20">
    <property type="entry name" value="TonB-dependent receptor, beta-barrel domain"/>
    <property type="match status" value="1"/>
</dbReference>
<evidence type="ECO:0000256" key="4">
    <source>
        <dbReference type="ARBA" id="ARBA00022692"/>
    </source>
</evidence>
<dbReference type="EMBL" id="CP134537">
    <property type="protein sequence ID" value="WNH09009.1"/>
    <property type="molecule type" value="Genomic_DNA"/>
</dbReference>
<reference evidence="12 13" key="1">
    <citation type="submission" date="2023-09" db="EMBL/GenBank/DDBJ databases">
        <title>Thalassobella suaedae gen. nov., sp. nov., a marine bacterium of the family Flavobacteriaceae isolated from a halophyte Suaeda japonica.</title>
        <authorList>
            <person name="Lee S.Y."/>
            <person name="Hwang C.Y."/>
        </authorList>
    </citation>
    <scope>NUCLEOTIDE SEQUENCE [LARGE SCALE GENOMIC DNA]</scope>
    <source>
        <strain evidence="12 13">HL-DH14</strain>
    </source>
</reference>
<proteinExistence type="inferred from homology"/>
<dbReference type="PANTHER" id="PTHR30442:SF0">
    <property type="entry name" value="FE(3+) DICITRATE TRANSPORT PROTEIN FECA"/>
    <property type="match status" value="1"/>
</dbReference>
<gene>
    <name evidence="12" type="ORF">RHP51_18555</name>
</gene>
<keyword evidence="6 8" id="KW-0472">Membrane</keyword>
<dbReference type="InterPro" id="IPR000531">
    <property type="entry name" value="Beta-barrel_TonB"/>
</dbReference>
<dbReference type="PANTHER" id="PTHR30442">
    <property type="entry name" value="IRON III DICITRATE TRANSPORT PROTEIN FECA"/>
    <property type="match status" value="1"/>
</dbReference>
<evidence type="ECO:0000256" key="3">
    <source>
        <dbReference type="ARBA" id="ARBA00022452"/>
    </source>
</evidence>
<dbReference type="InterPro" id="IPR023996">
    <property type="entry name" value="TonB-dep_OMP_SusC/RagA"/>
</dbReference>
<evidence type="ECO:0000256" key="8">
    <source>
        <dbReference type="PROSITE-ProRule" id="PRU01360"/>
    </source>
</evidence>
<dbReference type="SUPFAM" id="SSF49464">
    <property type="entry name" value="Carboxypeptidase regulatory domain-like"/>
    <property type="match status" value="1"/>
</dbReference>
<keyword evidence="7 8" id="KW-0998">Cell outer membrane</keyword>
<evidence type="ECO:0000256" key="1">
    <source>
        <dbReference type="ARBA" id="ARBA00004571"/>
    </source>
</evidence>
<dbReference type="NCBIfam" id="TIGR04056">
    <property type="entry name" value="OMP_RagA_SusC"/>
    <property type="match status" value="1"/>
</dbReference>
<feature type="domain" description="TonB-dependent receptor plug" evidence="11">
    <location>
        <begin position="208"/>
        <end position="317"/>
    </location>
</feature>
<evidence type="ECO:0000259" key="11">
    <source>
        <dbReference type="Pfam" id="PF07715"/>
    </source>
</evidence>
<accession>A0ABY9XSU4</accession>
<dbReference type="NCBIfam" id="TIGR04057">
    <property type="entry name" value="SusC_RagA_signa"/>
    <property type="match status" value="1"/>
</dbReference>
<evidence type="ECO:0000256" key="7">
    <source>
        <dbReference type="ARBA" id="ARBA00023237"/>
    </source>
</evidence>
<comment type="similarity">
    <text evidence="8 9">Belongs to the TonB-dependent receptor family.</text>
</comment>
<name>A0ABY9XSU4_9FLAO</name>
<evidence type="ECO:0000256" key="9">
    <source>
        <dbReference type="RuleBase" id="RU003357"/>
    </source>
</evidence>
<evidence type="ECO:0000256" key="2">
    <source>
        <dbReference type="ARBA" id="ARBA00022448"/>
    </source>
</evidence>
<keyword evidence="2 8" id="KW-0813">Transport</keyword>
<keyword evidence="3 8" id="KW-1134">Transmembrane beta strand</keyword>
<dbReference type="Pfam" id="PF07715">
    <property type="entry name" value="Plug"/>
    <property type="match status" value="1"/>
</dbReference>
<dbReference type="InterPro" id="IPR037066">
    <property type="entry name" value="Plug_dom_sf"/>
</dbReference>
<evidence type="ECO:0000313" key="12">
    <source>
        <dbReference type="EMBL" id="WNH09009.1"/>
    </source>
</evidence>
<dbReference type="Proteomes" id="UP001302806">
    <property type="component" value="Chromosome"/>
</dbReference>
<dbReference type="InterPro" id="IPR008969">
    <property type="entry name" value="CarboxyPept-like_regulatory"/>
</dbReference>
<keyword evidence="5 9" id="KW-0798">TonB box</keyword>
<evidence type="ECO:0000313" key="13">
    <source>
        <dbReference type="Proteomes" id="UP001302806"/>
    </source>
</evidence>
<dbReference type="InterPro" id="IPR012910">
    <property type="entry name" value="Plug_dom"/>
</dbReference>